<organism evidence="1 4">
    <name type="scientific">Bradyrhizobium guangdongense</name>
    <dbReference type="NCBI Taxonomy" id="1325090"/>
    <lineage>
        <taxon>Bacteria</taxon>
        <taxon>Pseudomonadati</taxon>
        <taxon>Pseudomonadota</taxon>
        <taxon>Alphaproteobacteria</taxon>
        <taxon>Hyphomicrobiales</taxon>
        <taxon>Nitrobacteraceae</taxon>
        <taxon>Bradyrhizobium</taxon>
    </lineage>
</organism>
<evidence type="ECO:0000313" key="4">
    <source>
        <dbReference type="Proteomes" id="UP000625079"/>
    </source>
</evidence>
<evidence type="ECO:0000313" key="2">
    <source>
        <dbReference type="EMBL" id="QOZ62238.1"/>
    </source>
</evidence>
<reference evidence="1" key="1">
    <citation type="journal article" date="2014" name="Int. J. Syst. Evol. Microbiol.">
        <title>Complete genome sequence of Corynebacterium casei LMG S-19264T (=DSM 44701T), isolated from a smear-ripened cheese.</title>
        <authorList>
            <consortium name="US DOE Joint Genome Institute (JGI-PGF)"/>
            <person name="Walter F."/>
            <person name="Albersmeier A."/>
            <person name="Kalinowski J."/>
            <person name="Ruckert C."/>
        </authorList>
    </citation>
    <scope>NUCLEOTIDE SEQUENCE</scope>
    <source>
        <strain evidence="1">CGMCC 1.15034</strain>
    </source>
</reference>
<dbReference type="InterPro" id="IPR038078">
    <property type="entry name" value="PhoU-like_sf"/>
</dbReference>
<dbReference type="RefSeq" id="WP_128967824.1">
    <property type="nucleotide sequence ID" value="NZ_BMHC01000008.1"/>
</dbReference>
<dbReference type="EMBL" id="CP030057">
    <property type="protein sequence ID" value="QOZ62238.1"/>
    <property type="molecule type" value="Genomic_DNA"/>
</dbReference>
<dbReference type="AlphaFoldDB" id="A0A410VCA4"/>
<keyword evidence="3" id="KW-1185">Reference proteome</keyword>
<sequence length="642" mass="68411">MKTQIIEELGQGGILLPTLVAEGLAANDRIKVRMSALQAAAHHAREPDRPASDLSVESQIAGIAPAAIATLISGAHMVGQDRVAAPNLAKLMKEIQDDAGAMIRAVVAGAPDEGRKVTTRLDTIRGAGLLDATSEIELARIARLTGVTDSTGDSLHRMVMDLHKKLNVLAASCSEEVLDGAHVFGLHGEDRSAVEAFMKGLNQTRGLKFNHPGLDTMATRSGGRLLIQNDIGTTDAHVVVIAVKKHAVTVTYTDVHLARAEFFISLFDGFEATWSGLDRHTAAGLGEDNSFYLVTGQFQAKHAADRNEFLAAVGAALVFLIDWNKARKLLRTWVAKDDAARILEWAARHRIGHRGFLELGGNELLGSAVRNAAPSRIGFGERLDQALGRSAAIDFLKAALRASTEALLAGRSVRTVRDQIEADLVRHLDRVDGALLAAVLRQVGLAHDLVTAIARHIAALRTGQPADGTLLAGRCAAIEQKADRIALESRNEVDRLDARPVIGQLIGRAEEAIDELEQAAFVASLLPARTDPALLASLAELCAVAATAAETAANGVAAAIDVPEGRRIDSEDALAAVTRLIDAEHAADTKERATTTLVFRGGYDVATSLSVLELARAMERATDRFAAFGHLLRRHIMIDLAA</sequence>
<evidence type="ECO:0008006" key="5">
    <source>
        <dbReference type="Google" id="ProtNLM"/>
    </source>
</evidence>
<evidence type="ECO:0000313" key="3">
    <source>
        <dbReference type="Proteomes" id="UP000593880"/>
    </source>
</evidence>
<accession>A0A410VCA4</accession>
<proteinExistence type="predicted"/>
<reference evidence="2 3" key="2">
    <citation type="submission" date="2018-06" db="EMBL/GenBank/DDBJ databases">
        <title>Comparative genomics of rhizobia nodulating Arachis hypogaea in China.</title>
        <authorList>
            <person name="Li Y."/>
        </authorList>
    </citation>
    <scope>NUCLEOTIDE SEQUENCE [LARGE SCALE GENOMIC DNA]</scope>
    <source>
        <strain evidence="2 3">CCBAU 51658</strain>
    </source>
</reference>
<name>A0A410VCA4_9BRAD</name>
<dbReference type="OrthoDB" id="7244081at2"/>
<gene>
    <name evidence="1" type="ORF">GCM10010987_39650</name>
    <name evidence="2" type="ORF">XH86_28505</name>
</gene>
<dbReference type="Proteomes" id="UP000593880">
    <property type="component" value="Chromosome"/>
</dbReference>
<dbReference type="Proteomes" id="UP000625079">
    <property type="component" value="Unassembled WGS sequence"/>
</dbReference>
<reference evidence="1" key="3">
    <citation type="submission" date="2022-12" db="EMBL/GenBank/DDBJ databases">
        <authorList>
            <person name="Sun Q."/>
            <person name="Zhou Y."/>
        </authorList>
    </citation>
    <scope>NUCLEOTIDE SEQUENCE</scope>
    <source>
        <strain evidence="1">CGMCC 1.15034</strain>
    </source>
</reference>
<evidence type="ECO:0000313" key="1">
    <source>
        <dbReference type="EMBL" id="GGI26491.1"/>
    </source>
</evidence>
<dbReference type="EMBL" id="BMHC01000008">
    <property type="protein sequence ID" value="GGI26491.1"/>
    <property type="molecule type" value="Genomic_DNA"/>
</dbReference>
<protein>
    <recommendedName>
        <fullName evidence="5">Phosphate transport regulator</fullName>
    </recommendedName>
</protein>
<dbReference type="Gene3D" id="1.20.58.220">
    <property type="entry name" value="Phosphate transport system protein phou homolog 2, domain 2"/>
    <property type="match status" value="1"/>
</dbReference>